<proteinExistence type="predicted"/>
<accession>A0A4Y8MWX3</accession>
<organism evidence="1 2">
    <name type="scientific">Paraburkholderia dipogonis</name>
    <dbReference type="NCBI Taxonomy" id="1211383"/>
    <lineage>
        <taxon>Bacteria</taxon>
        <taxon>Pseudomonadati</taxon>
        <taxon>Pseudomonadota</taxon>
        <taxon>Betaproteobacteria</taxon>
        <taxon>Burkholderiales</taxon>
        <taxon>Burkholderiaceae</taxon>
        <taxon>Paraburkholderia</taxon>
    </lineage>
</organism>
<dbReference type="AlphaFoldDB" id="A0A4Y8MWX3"/>
<protein>
    <submittedName>
        <fullName evidence="1">Uncharacterized protein</fullName>
    </submittedName>
</protein>
<name>A0A4Y8MWX3_9BURK</name>
<reference evidence="1 2" key="1">
    <citation type="submission" date="2019-03" db="EMBL/GenBank/DDBJ databases">
        <title>Complete Genome Sequence of Paraburkholderia dipogonis ICMP 19430T, a Nitrogen-fixing Symbiont of the South African Invasive Legume Dipogon lignosus in New Zealand.</title>
        <authorList>
            <person name="De Meyer S.E."/>
        </authorList>
    </citation>
    <scope>NUCLEOTIDE SEQUENCE [LARGE SCALE GENOMIC DNA]</scope>
    <source>
        <strain evidence="1 2">ICMP 19430</strain>
    </source>
</reference>
<gene>
    <name evidence="1" type="ORF">E2553_36045</name>
</gene>
<evidence type="ECO:0000313" key="1">
    <source>
        <dbReference type="EMBL" id="TFE42027.1"/>
    </source>
</evidence>
<dbReference type="EMBL" id="SNVI01000002">
    <property type="protein sequence ID" value="TFE42027.1"/>
    <property type="molecule type" value="Genomic_DNA"/>
</dbReference>
<evidence type="ECO:0000313" key="2">
    <source>
        <dbReference type="Proteomes" id="UP000297385"/>
    </source>
</evidence>
<dbReference type="Proteomes" id="UP000297385">
    <property type="component" value="Unassembled WGS sequence"/>
</dbReference>
<sequence>MSRLGIERDAGLIYEGRDSACFLSLPTPVLSQCTLVKSPADLTNLPVNIETHPFGWIFREDSFDAVSRVRRGRIFQKQGASNSEPWTVNAHSNLVSDIAQGRNDGRIVKHLNLFMECQELLGLPNRGEGLQLAIGVAGAFSLWRILQVERTLNADVMATLRAESAMGILPELDETRVPPASLQAVRVAIMRVLDVAYRELPTSVVDQCRNACAAMGSHWLYHRTGDAQILEKDLGKVMGAIQNELGIDKSRTICSAMDIVNRLHPRGKHNEVHKYDLRDVTDEDAALAVHATGFLIREFDWAAK</sequence>
<comment type="caution">
    <text evidence="1">The sequence shown here is derived from an EMBL/GenBank/DDBJ whole genome shotgun (WGS) entry which is preliminary data.</text>
</comment>